<feature type="domain" description="A-kinase anchor protein 7-like phosphoesterase" evidence="1">
    <location>
        <begin position="48"/>
        <end position="207"/>
    </location>
</feature>
<dbReference type="SUPFAM" id="SSF55144">
    <property type="entry name" value="LigT-like"/>
    <property type="match status" value="1"/>
</dbReference>
<evidence type="ECO:0000313" key="3">
    <source>
        <dbReference type="Proteomes" id="UP001629260"/>
    </source>
</evidence>
<reference evidence="2 3" key="1">
    <citation type="submission" date="2024-06" db="EMBL/GenBank/DDBJ databases">
        <authorList>
            <person name="Kaempfer P."/>
            <person name="Viver T."/>
        </authorList>
    </citation>
    <scope>NUCLEOTIDE SEQUENCE [LARGE SCALE GENOMIC DNA]</scope>
    <source>
        <strain evidence="2 3">ST-87</strain>
    </source>
</reference>
<comment type="caution">
    <text evidence="2">The sequence shown here is derived from an EMBL/GenBank/DDBJ whole genome shotgun (WGS) entry which is preliminary data.</text>
</comment>
<sequence>MDLKAHYKKLFDRSVQNILNNKYVLDPEIDSNNDNRYGITLLIRPSEKVKKQIQRFLSALKEVDNSQYYYPNTDIHITVLSIISCQTGFSLNQINTEEYLTVIEENLDSIANLEIHCKGITASDSAVMIQGFPSDESLNSFRDSLRKAFSKTNLKQSIDSRYTLLTAHSTVCRFRAPIENTAELIAVLEKYKHYDFGTFQVNTLDLVYNDWYQRAEKTQIIHQFKI</sequence>
<organism evidence="2 3">
    <name type="scientific">Flavobacterium plantiphilum</name>
    <dbReference type="NCBI Taxonomy" id="3163297"/>
    <lineage>
        <taxon>Bacteria</taxon>
        <taxon>Pseudomonadati</taxon>
        <taxon>Bacteroidota</taxon>
        <taxon>Flavobacteriia</taxon>
        <taxon>Flavobacteriales</taxon>
        <taxon>Flavobacteriaceae</taxon>
        <taxon>Flavobacterium</taxon>
    </lineage>
</organism>
<dbReference type="Pfam" id="PF10469">
    <property type="entry name" value="AKAP7_NLS"/>
    <property type="match status" value="1"/>
</dbReference>
<dbReference type="RefSeq" id="WP_408081988.1">
    <property type="nucleotide sequence ID" value="NZ_JBELQA010000006.1"/>
</dbReference>
<accession>A0ABW8XV30</accession>
<name>A0ABW8XV30_9FLAO</name>
<dbReference type="InterPro" id="IPR019510">
    <property type="entry name" value="AKAP7-like_phosphoesterase"/>
</dbReference>
<proteinExistence type="predicted"/>
<keyword evidence="3" id="KW-1185">Reference proteome</keyword>
<evidence type="ECO:0000259" key="1">
    <source>
        <dbReference type="Pfam" id="PF10469"/>
    </source>
</evidence>
<keyword evidence="2" id="KW-0436">Ligase</keyword>
<dbReference type="Gene3D" id="3.90.1140.10">
    <property type="entry name" value="Cyclic phosphodiesterase"/>
    <property type="match status" value="1"/>
</dbReference>
<dbReference type="EMBL" id="JBELQA010000006">
    <property type="protein sequence ID" value="MFL9831518.1"/>
    <property type="molecule type" value="Genomic_DNA"/>
</dbReference>
<protein>
    <submittedName>
        <fullName evidence="2">2'-5' RNA ligase family protein</fullName>
    </submittedName>
</protein>
<evidence type="ECO:0000313" key="2">
    <source>
        <dbReference type="EMBL" id="MFL9831518.1"/>
    </source>
</evidence>
<gene>
    <name evidence="2" type="ORF">ABS764_11730</name>
</gene>
<dbReference type="GO" id="GO:0016874">
    <property type="term" value="F:ligase activity"/>
    <property type="evidence" value="ECO:0007669"/>
    <property type="project" value="UniProtKB-KW"/>
</dbReference>
<dbReference type="Proteomes" id="UP001629260">
    <property type="component" value="Unassembled WGS sequence"/>
</dbReference>
<dbReference type="InterPro" id="IPR009097">
    <property type="entry name" value="Cyclic_Pdiesterase"/>
</dbReference>